<dbReference type="EMBL" id="WMBF01000715">
    <property type="protein sequence ID" value="MBW5426037.1"/>
    <property type="molecule type" value="Genomic_DNA"/>
</dbReference>
<feature type="non-terminal residue" evidence="2">
    <location>
        <position position="213"/>
    </location>
</feature>
<organism evidence="2 3">
    <name type="scientific">Streptomyces anatolicus</name>
    <dbReference type="NCBI Taxonomy" id="2675858"/>
    <lineage>
        <taxon>Bacteria</taxon>
        <taxon>Bacillati</taxon>
        <taxon>Actinomycetota</taxon>
        <taxon>Actinomycetes</taxon>
        <taxon>Kitasatosporales</taxon>
        <taxon>Streptomycetaceae</taxon>
        <taxon>Streptomyces</taxon>
    </lineage>
</organism>
<proteinExistence type="predicted"/>
<sequence length="213" mass="21150">MIVQAIAPYRGEGRFDRGDIVDESGESGRPQSDGTEGLRPSDRAGTAEAPSARADGPAEPTVDPAEDPSAPADGPAEPNRPTDAEAGARRQAGDTDEPGEPSDTAGPRQAGTPARLRQADTDGASLARARRGGTSGSSAESRQGDTDVPSAQARQGGTGDTDGSSAESRQTGTGVTSAQLPQGGTGGSPAVEPRWGGTDGAPPAQPPQGGTEG</sequence>
<evidence type="ECO:0000256" key="1">
    <source>
        <dbReference type="SAM" id="MobiDB-lite"/>
    </source>
</evidence>
<comment type="caution">
    <text evidence="2">The sequence shown here is derived from an EMBL/GenBank/DDBJ whole genome shotgun (WGS) entry which is preliminary data.</text>
</comment>
<protein>
    <submittedName>
        <fullName evidence="2">Uncharacterized protein</fullName>
    </submittedName>
</protein>
<accession>A0ABS6YXH6</accession>
<reference evidence="2 3" key="1">
    <citation type="submission" date="2019-11" db="EMBL/GenBank/DDBJ databases">
        <authorList>
            <person name="Ay H."/>
        </authorList>
    </citation>
    <scope>NUCLEOTIDE SEQUENCE [LARGE SCALE GENOMIC DNA]</scope>
    <source>
        <strain evidence="2 3">BG9H</strain>
    </source>
</reference>
<feature type="region of interest" description="Disordered" evidence="1">
    <location>
        <begin position="1"/>
        <end position="213"/>
    </location>
</feature>
<evidence type="ECO:0000313" key="3">
    <source>
        <dbReference type="Proteomes" id="UP001197114"/>
    </source>
</evidence>
<dbReference type="Proteomes" id="UP001197114">
    <property type="component" value="Unassembled WGS sequence"/>
</dbReference>
<keyword evidence="3" id="KW-1185">Reference proteome</keyword>
<feature type="compositionally biased region" description="Basic and acidic residues" evidence="1">
    <location>
        <begin position="11"/>
        <end position="20"/>
    </location>
</feature>
<name>A0ABS6YXH6_9ACTN</name>
<gene>
    <name evidence="2" type="ORF">GKQ77_31520</name>
</gene>
<evidence type="ECO:0000313" key="2">
    <source>
        <dbReference type="EMBL" id="MBW5426037.1"/>
    </source>
</evidence>
<feature type="compositionally biased region" description="Polar residues" evidence="1">
    <location>
        <begin position="161"/>
        <end position="182"/>
    </location>
</feature>
<feature type="compositionally biased region" description="Basic and acidic residues" evidence="1">
    <location>
        <begin position="80"/>
        <end position="93"/>
    </location>
</feature>